<feature type="transmembrane region" description="Helical" evidence="1">
    <location>
        <begin position="12"/>
        <end position="37"/>
    </location>
</feature>
<dbReference type="InterPro" id="IPR012902">
    <property type="entry name" value="N_methyl_site"/>
</dbReference>
<reference evidence="2 3" key="1">
    <citation type="submission" date="2023-04" db="EMBL/GenBank/DDBJ databases">
        <title>Luteimonas endophyticus RD2P54.</title>
        <authorList>
            <person name="Sun J.-Q."/>
        </authorList>
    </citation>
    <scope>NUCLEOTIDE SEQUENCE [LARGE SCALE GENOMIC DNA]</scope>
    <source>
        <strain evidence="2 3">RD2P54</strain>
    </source>
</reference>
<protein>
    <submittedName>
        <fullName evidence="2">PilW family protein</fullName>
    </submittedName>
</protein>
<organism evidence="2 3">
    <name type="scientific">Luteimonas endophytica</name>
    <dbReference type="NCBI Taxonomy" id="3042023"/>
    <lineage>
        <taxon>Bacteria</taxon>
        <taxon>Pseudomonadati</taxon>
        <taxon>Pseudomonadota</taxon>
        <taxon>Gammaproteobacteria</taxon>
        <taxon>Lysobacterales</taxon>
        <taxon>Lysobacteraceae</taxon>
        <taxon>Luteimonas</taxon>
    </lineage>
</organism>
<accession>A0ABT6JAI3</accession>
<keyword evidence="1" id="KW-0812">Transmembrane</keyword>
<dbReference type="Pfam" id="PF16074">
    <property type="entry name" value="PilW"/>
    <property type="match status" value="1"/>
</dbReference>
<evidence type="ECO:0000256" key="1">
    <source>
        <dbReference type="SAM" id="Phobius"/>
    </source>
</evidence>
<evidence type="ECO:0000313" key="2">
    <source>
        <dbReference type="EMBL" id="MDH5823827.1"/>
    </source>
</evidence>
<dbReference type="EMBL" id="JARXRM010000036">
    <property type="protein sequence ID" value="MDH5823827.1"/>
    <property type="molecule type" value="Genomic_DNA"/>
</dbReference>
<dbReference type="RefSeq" id="WP_280575102.1">
    <property type="nucleotide sequence ID" value="NZ_JARXRM010000036.1"/>
</dbReference>
<evidence type="ECO:0000313" key="3">
    <source>
        <dbReference type="Proteomes" id="UP001156940"/>
    </source>
</evidence>
<dbReference type="InterPro" id="IPR032092">
    <property type="entry name" value="PilW"/>
</dbReference>
<dbReference type="Proteomes" id="UP001156940">
    <property type="component" value="Unassembled WGS sequence"/>
</dbReference>
<proteinExistence type="predicted"/>
<comment type="caution">
    <text evidence="2">The sequence shown here is derived from an EMBL/GenBank/DDBJ whole genome shotgun (WGS) entry which is preliminary data.</text>
</comment>
<dbReference type="Pfam" id="PF07963">
    <property type="entry name" value="N_methyl"/>
    <property type="match status" value="1"/>
</dbReference>
<gene>
    <name evidence="2" type="ORF">QFW77_12655</name>
</gene>
<name>A0ABT6JAI3_9GAMM</name>
<sequence length="396" mass="41569">MSTYSRHRSIQGLSLIEIMIALAIGTVLVLGLVQVFAASRTAYQLSEGMARTQENARFAMDFLQRDIRMAGHFGCVNDQAHWVKEEGDPSVHVAAPSVTHPLNFQISIQGYEATGTGPNATVVIGSPAANWTPAVPGELAALNPLPGSDIIVLRYLGNLSAPISDISGAPGSETVNMPVGSWGALTDEGVANPTLFGIADCTHSTVFHANGGAGAITVAAAVPTTHLVDAYGSQPGSQTRIYRANSLVYYVGRGTSGEPALFRARADHTGAYPLDDREELVEGIESLQLLYGQDDVPTLTADTPPVGNITEQGTAAALLAGAGTNEAIANEWRRVGLVQVGILARSPAPAAAAEIASADNYIRIAGVEYQPAATNDTRYRSGYESTVALRNRLFGN</sequence>
<keyword evidence="1" id="KW-1133">Transmembrane helix</keyword>
<keyword evidence="3" id="KW-1185">Reference proteome</keyword>
<keyword evidence="1" id="KW-0472">Membrane</keyword>
<dbReference type="PROSITE" id="PS00409">
    <property type="entry name" value="PROKAR_NTER_METHYL"/>
    <property type="match status" value="1"/>
</dbReference>